<dbReference type="EMBL" id="NIRI02000042">
    <property type="protein sequence ID" value="KAG5448643.1"/>
    <property type="molecule type" value="Genomic_DNA"/>
</dbReference>
<keyword evidence="2" id="KW-1185">Reference proteome</keyword>
<reference evidence="1 2" key="1">
    <citation type="journal article" date="2018" name="Biotechnol. Adv.">
        <title>Improved genomic resources and new bioinformatic workflow for the carcinogenic parasite Clonorchis sinensis: Biotechnological implications.</title>
        <authorList>
            <person name="Wang D."/>
            <person name="Korhonen P.K."/>
            <person name="Gasser R.B."/>
            <person name="Young N.D."/>
        </authorList>
    </citation>
    <scope>NUCLEOTIDE SEQUENCE [LARGE SCALE GENOMIC DNA]</scope>
    <source>
        <strain evidence="1">Cs-k2</strain>
    </source>
</reference>
<dbReference type="AlphaFoldDB" id="A0A3R7CMS2"/>
<sequence length="113" mass="12537">MTRRSVVRNRPRHLDFCLGLDNLTVSHPSCFLRPNSLEREFTDRKFRGSNPTCASRLPLSRLGQTGSIPALAQPSDGTAVRHRKGATAERITAVEHPALLHLLAVQKRISCAQ</sequence>
<evidence type="ECO:0000313" key="1">
    <source>
        <dbReference type="EMBL" id="KAG5448643.1"/>
    </source>
</evidence>
<accession>A0A3R7CMS2</accession>
<dbReference type="InParanoid" id="A0A3R7CMS2"/>
<reference evidence="1 2" key="2">
    <citation type="journal article" date="2021" name="Genomics">
        <title>High-quality reference genome for Clonorchis sinensis.</title>
        <authorList>
            <person name="Young N.D."/>
            <person name="Stroehlein A.J."/>
            <person name="Kinkar L."/>
            <person name="Wang T."/>
            <person name="Sohn W.M."/>
            <person name="Chang B.C.H."/>
            <person name="Kaur P."/>
            <person name="Weisz D."/>
            <person name="Dudchenko O."/>
            <person name="Aiden E.L."/>
            <person name="Korhonen P.K."/>
            <person name="Gasser R.B."/>
        </authorList>
    </citation>
    <scope>NUCLEOTIDE SEQUENCE [LARGE SCALE GENOMIC DNA]</scope>
    <source>
        <strain evidence="1">Cs-k2</strain>
    </source>
</reference>
<dbReference type="Proteomes" id="UP000286415">
    <property type="component" value="Unassembled WGS sequence"/>
</dbReference>
<organism evidence="1 2">
    <name type="scientific">Clonorchis sinensis</name>
    <name type="common">Chinese liver fluke</name>
    <dbReference type="NCBI Taxonomy" id="79923"/>
    <lineage>
        <taxon>Eukaryota</taxon>
        <taxon>Metazoa</taxon>
        <taxon>Spiralia</taxon>
        <taxon>Lophotrochozoa</taxon>
        <taxon>Platyhelminthes</taxon>
        <taxon>Trematoda</taxon>
        <taxon>Digenea</taxon>
        <taxon>Opisthorchiida</taxon>
        <taxon>Opisthorchiata</taxon>
        <taxon>Opisthorchiidae</taxon>
        <taxon>Clonorchis</taxon>
    </lineage>
</organism>
<proteinExistence type="predicted"/>
<protein>
    <submittedName>
        <fullName evidence="1">Uncharacterized protein</fullName>
    </submittedName>
</protein>
<evidence type="ECO:0000313" key="2">
    <source>
        <dbReference type="Proteomes" id="UP000286415"/>
    </source>
</evidence>
<name>A0A3R7CMS2_CLOSI</name>
<comment type="caution">
    <text evidence="1">The sequence shown here is derived from an EMBL/GenBank/DDBJ whole genome shotgun (WGS) entry which is preliminary data.</text>
</comment>
<gene>
    <name evidence="1" type="ORF">CSKR_104073</name>
</gene>